<dbReference type="AlphaFoldDB" id="A0A8J7E054"/>
<gene>
    <name evidence="1" type="ORF">IQ249_21920</name>
</gene>
<protein>
    <submittedName>
        <fullName evidence="1">Uncharacterized protein</fullName>
    </submittedName>
</protein>
<dbReference type="Proteomes" id="UP000654482">
    <property type="component" value="Unassembled WGS sequence"/>
</dbReference>
<keyword evidence="2" id="KW-1185">Reference proteome</keyword>
<dbReference type="EMBL" id="JADEWZ010000051">
    <property type="protein sequence ID" value="MBE9118550.1"/>
    <property type="molecule type" value="Genomic_DNA"/>
</dbReference>
<organism evidence="1 2">
    <name type="scientific">Lusitaniella coriacea LEGE 07157</name>
    <dbReference type="NCBI Taxonomy" id="945747"/>
    <lineage>
        <taxon>Bacteria</taxon>
        <taxon>Bacillati</taxon>
        <taxon>Cyanobacteriota</taxon>
        <taxon>Cyanophyceae</taxon>
        <taxon>Spirulinales</taxon>
        <taxon>Lusitaniellaceae</taxon>
        <taxon>Lusitaniella</taxon>
    </lineage>
</organism>
<evidence type="ECO:0000313" key="1">
    <source>
        <dbReference type="EMBL" id="MBE9118550.1"/>
    </source>
</evidence>
<reference evidence="1" key="1">
    <citation type="submission" date="2020-10" db="EMBL/GenBank/DDBJ databases">
        <authorList>
            <person name="Castelo-Branco R."/>
            <person name="Eusebio N."/>
            <person name="Adriana R."/>
            <person name="Vieira A."/>
            <person name="Brugerolle De Fraissinette N."/>
            <person name="Rezende De Castro R."/>
            <person name="Schneider M.P."/>
            <person name="Vasconcelos V."/>
            <person name="Leao P.N."/>
        </authorList>
    </citation>
    <scope>NUCLEOTIDE SEQUENCE</scope>
    <source>
        <strain evidence="1">LEGE 07157</strain>
    </source>
</reference>
<sequence>MKQNLREHLIGISLGFGLSALVLLLLSLDGGYPSSAFLAKRYFRAILQQKEERAVNLLNRGCGFSTRTVAQDNITQFGGSKVRNMTINVQNGMGSDDRYQLASIHFEYRRNSSADWETGRFGIGTTANSWGIRYLVCGG</sequence>
<proteinExistence type="predicted"/>
<accession>A0A8J7E054</accession>
<name>A0A8J7E054_9CYAN</name>
<evidence type="ECO:0000313" key="2">
    <source>
        <dbReference type="Proteomes" id="UP000654482"/>
    </source>
</evidence>
<dbReference type="RefSeq" id="WP_194031631.1">
    <property type="nucleotide sequence ID" value="NZ_JADEWZ010000051.1"/>
</dbReference>
<comment type="caution">
    <text evidence="1">The sequence shown here is derived from an EMBL/GenBank/DDBJ whole genome shotgun (WGS) entry which is preliminary data.</text>
</comment>